<dbReference type="NCBIfam" id="TIGR03454">
    <property type="entry name" value="partition_RepB"/>
    <property type="match status" value="1"/>
</dbReference>
<sequence>MNRKTNLDALFGSKQAPKAEKFAAANRTSSEPEFAAANPPSPASDPRRSGAVRMMGSTLRGLAARADAAAEIETGSVIVDLDPGLIDDSPIADRVADANDRTLPGLVESIRESGQQVPVLVRPHPETAGRYQIAYGRRRTRAALILNRPIRAVVRPLSDDELVVAQGKENLERRDLSYIERAFFALRLEDHGFRRETITAAMGVGKGDLSTLISVARTVPEHVVAAIGPAPAAGRPRWMLLADRIKATDAVEVGKLIGDAGFQAKPTDERFAAMLEALNPTSERKPRAQIWKDSQGRKIARVERSGGRFILSIDEKLEPELGAALLDRLPEILAALKAGKE</sequence>
<reference evidence="4" key="1">
    <citation type="submission" date="2023-07" db="EMBL/GenBank/DDBJ databases">
        <title>Genomic Encyclopedia of Type Strains, Phase IV (KMG-IV): sequencing the most valuable type-strain genomes for metagenomic binning, comparative biology and taxonomic classification.</title>
        <authorList>
            <person name="Goeker M."/>
        </authorList>
    </citation>
    <scope>NUCLEOTIDE SEQUENCE</scope>
    <source>
        <strain evidence="4">DSM 19569</strain>
    </source>
</reference>
<dbReference type="NCBIfam" id="TIGR00180">
    <property type="entry name" value="parB_part"/>
    <property type="match status" value="1"/>
</dbReference>
<organism evidence="4 5">
    <name type="scientific">Methylobacterium brachiatum</name>
    <dbReference type="NCBI Taxonomy" id="269660"/>
    <lineage>
        <taxon>Bacteria</taxon>
        <taxon>Pseudomonadati</taxon>
        <taxon>Pseudomonadota</taxon>
        <taxon>Alphaproteobacteria</taxon>
        <taxon>Hyphomicrobiales</taxon>
        <taxon>Methylobacteriaceae</taxon>
        <taxon>Methylobacterium</taxon>
    </lineage>
</organism>
<dbReference type="InterPro" id="IPR036086">
    <property type="entry name" value="ParB/Sulfiredoxin_sf"/>
</dbReference>
<dbReference type="InterPro" id="IPR011111">
    <property type="entry name" value="Plasmid_RepB"/>
</dbReference>
<dbReference type="GO" id="GO:0005694">
    <property type="term" value="C:chromosome"/>
    <property type="evidence" value="ECO:0007669"/>
    <property type="project" value="TreeGrafter"/>
</dbReference>
<dbReference type="EMBL" id="JAUSWL010000018">
    <property type="protein sequence ID" value="MDQ0546803.1"/>
    <property type="molecule type" value="Genomic_DNA"/>
</dbReference>
<dbReference type="SMART" id="SM00470">
    <property type="entry name" value="ParB"/>
    <property type="match status" value="1"/>
</dbReference>
<dbReference type="Pfam" id="PF07506">
    <property type="entry name" value="RepB"/>
    <property type="match status" value="1"/>
</dbReference>
<protein>
    <submittedName>
        <fullName evidence="4">ParB family chromosome partitioning protein</fullName>
    </submittedName>
</protein>
<feature type="domain" description="ParB-like N-terminal" evidence="3">
    <location>
        <begin position="79"/>
        <end position="171"/>
    </location>
</feature>
<evidence type="ECO:0000313" key="5">
    <source>
        <dbReference type="Proteomes" id="UP001223420"/>
    </source>
</evidence>
<dbReference type="Gene3D" id="3.90.1530.30">
    <property type="match status" value="1"/>
</dbReference>
<evidence type="ECO:0000313" key="4">
    <source>
        <dbReference type="EMBL" id="MDQ0546803.1"/>
    </source>
</evidence>
<comment type="similarity">
    <text evidence="1">Belongs to the ParB family.</text>
</comment>
<dbReference type="PANTHER" id="PTHR33375:SF1">
    <property type="entry name" value="CHROMOSOME-PARTITIONING PROTEIN PARB-RELATED"/>
    <property type="match status" value="1"/>
</dbReference>
<dbReference type="InterPro" id="IPR004437">
    <property type="entry name" value="ParB/RepB/Spo0J"/>
</dbReference>
<dbReference type="InterPro" id="IPR017819">
    <property type="entry name" value="Plasmid_partition_RepB"/>
</dbReference>
<name>A0AAJ1TZX0_9HYPH</name>
<feature type="region of interest" description="Disordered" evidence="2">
    <location>
        <begin position="1"/>
        <end position="50"/>
    </location>
</feature>
<evidence type="ECO:0000256" key="2">
    <source>
        <dbReference type="SAM" id="MobiDB-lite"/>
    </source>
</evidence>
<dbReference type="InterPro" id="IPR050336">
    <property type="entry name" value="Chromosome_partition/occlusion"/>
</dbReference>
<dbReference type="SUPFAM" id="SSF110849">
    <property type="entry name" value="ParB/Sulfiredoxin"/>
    <property type="match status" value="1"/>
</dbReference>
<dbReference type="PANTHER" id="PTHR33375">
    <property type="entry name" value="CHROMOSOME-PARTITIONING PROTEIN PARB-RELATED"/>
    <property type="match status" value="1"/>
</dbReference>
<evidence type="ECO:0000259" key="3">
    <source>
        <dbReference type="SMART" id="SM00470"/>
    </source>
</evidence>
<proteinExistence type="inferred from homology"/>
<feature type="compositionally biased region" description="Low complexity" evidence="2">
    <location>
        <begin position="29"/>
        <end position="38"/>
    </location>
</feature>
<dbReference type="GO" id="GO:0007059">
    <property type="term" value="P:chromosome segregation"/>
    <property type="evidence" value="ECO:0007669"/>
    <property type="project" value="TreeGrafter"/>
</dbReference>
<dbReference type="Gene3D" id="1.10.10.2830">
    <property type="match status" value="1"/>
</dbReference>
<dbReference type="Pfam" id="PF02195">
    <property type="entry name" value="ParB_N"/>
    <property type="match status" value="1"/>
</dbReference>
<dbReference type="InterPro" id="IPR003115">
    <property type="entry name" value="ParB_N"/>
</dbReference>
<dbReference type="AlphaFoldDB" id="A0AAJ1TZX0"/>
<gene>
    <name evidence="4" type="ORF">QO001_005755</name>
</gene>
<dbReference type="CDD" id="cd16405">
    <property type="entry name" value="RepB_like_N"/>
    <property type="match status" value="1"/>
</dbReference>
<accession>A0AAJ1TZX0</accession>
<evidence type="ECO:0000256" key="1">
    <source>
        <dbReference type="ARBA" id="ARBA00006295"/>
    </source>
</evidence>
<comment type="caution">
    <text evidence="4">The sequence shown here is derived from an EMBL/GenBank/DDBJ whole genome shotgun (WGS) entry which is preliminary data.</text>
</comment>
<dbReference type="GO" id="GO:0003677">
    <property type="term" value="F:DNA binding"/>
    <property type="evidence" value="ECO:0007669"/>
    <property type="project" value="InterPro"/>
</dbReference>
<dbReference type="SUPFAM" id="SSF109709">
    <property type="entry name" value="KorB DNA-binding domain-like"/>
    <property type="match status" value="1"/>
</dbReference>
<dbReference type="RefSeq" id="WP_007564054.1">
    <property type="nucleotide sequence ID" value="NZ_JARVWR010000020.1"/>
</dbReference>
<dbReference type="Proteomes" id="UP001223420">
    <property type="component" value="Unassembled WGS sequence"/>
</dbReference>
<dbReference type="InterPro" id="IPR037972">
    <property type="entry name" value="RepB_N"/>
</dbReference>